<dbReference type="CDD" id="cd00448">
    <property type="entry name" value="YjgF_YER057c_UK114_family"/>
    <property type="match status" value="1"/>
</dbReference>
<dbReference type="Pfam" id="PF01042">
    <property type="entry name" value="Ribonuc_L-PSP"/>
    <property type="match status" value="1"/>
</dbReference>
<dbReference type="Proteomes" id="UP001500929">
    <property type="component" value="Unassembled WGS sequence"/>
</dbReference>
<evidence type="ECO:0008006" key="3">
    <source>
        <dbReference type="Google" id="ProtNLM"/>
    </source>
</evidence>
<protein>
    <recommendedName>
        <fullName evidence="3">RidA family protein</fullName>
    </recommendedName>
</protein>
<dbReference type="InterPro" id="IPR006175">
    <property type="entry name" value="YjgF/YER057c/UK114"/>
</dbReference>
<sequence>MTTPPGAAPRIPPTRLVLDELFASPVVPHAVVHDGTVHVSGLLGTVDAVGTLPASAADEFEAVLRNLFTVLSAARSAPDALLQLTVHLASIELLPEFNAVYARLLPDPLGRPARTTVASGLFGRCRVEVAATAFAVGAA</sequence>
<gene>
    <name evidence="1" type="ORF">GCM10009851_05160</name>
</gene>
<dbReference type="Gene3D" id="3.30.1330.40">
    <property type="entry name" value="RutC-like"/>
    <property type="match status" value="1"/>
</dbReference>
<dbReference type="EMBL" id="BAAAQY010000001">
    <property type="protein sequence ID" value="GAA2224642.1"/>
    <property type="molecule type" value="Genomic_DNA"/>
</dbReference>
<keyword evidence="2" id="KW-1185">Reference proteome</keyword>
<evidence type="ECO:0000313" key="1">
    <source>
        <dbReference type="EMBL" id="GAA2224642.1"/>
    </source>
</evidence>
<organism evidence="1 2">
    <name type="scientific">Herbiconiux moechotypicola</name>
    <dbReference type="NCBI Taxonomy" id="637393"/>
    <lineage>
        <taxon>Bacteria</taxon>
        <taxon>Bacillati</taxon>
        <taxon>Actinomycetota</taxon>
        <taxon>Actinomycetes</taxon>
        <taxon>Micrococcales</taxon>
        <taxon>Microbacteriaceae</taxon>
        <taxon>Herbiconiux</taxon>
    </lineage>
</organism>
<evidence type="ECO:0000313" key="2">
    <source>
        <dbReference type="Proteomes" id="UP001500929"/>
    </source>
</evidence>
<name>A0ABP5Q2Z5_9MICO</name>
<accession>A0ABP5Q2Z5</accession>
<dbReference type="InterPro" id="IPR035959">
    <property type="entry name" value="RutC-like_sf"/>
</dbReference>
<comment type="caution">
    <text evidence="1">The sequence shown here is derived from an EMBL/GenBank/DDBJ whole genome shotgun (WGS) entry which is preliminary data.</text>
</comment>
<dbReference type="SUPFAM" id="SSF55298">
    <property type="entry name" value="YjgF-like"/>
    <property type="match status" value="1"/>
</dbReference>
<dbReference type="RefSeq" id="WP_259477551.1">
    <property type="nucleotide sequence ID" value="NZ_BAAAQY010000001.1"/>
</dbReference>
<proteinExistence type="predicted"/>
<reference evidence="2" key="1">
    <citation type="journal article" date="2019" name="Int. J. Syst. Evol. Microbiol.">
        <title>The Global Catalogue of Microorganisms (GCM) 10K type strain sequencing project: providing services to taxonomists for standard genome sequencing and annotation.</title>
        <authorList>
            <consortium name="The Broad Institute Genomics Platform"/>
            <consortium name="The Broad Institute Genome Sequencing Center for Infectious Disease"/>
            <person name="Wu L."/>
            <person name="Ma J."/>
        </authorList>
    </citation>
    <scope>NUCLEOTIDE SEQUENCE [LARGE SCALE GENOMIC DNA]</scope>
    <source>
        <strain evidence="2">JCM 16117</strain>
    </source>
</reference>